<sequence length="443" mass="50296">MRTPIISMISLAIIMCYSCTDDSPYDPDFNAGNSFVDSQIRVIEIDTLTIETSTMKFDSLTTSSSNRILLGKYTDPEFGTVKAASYFEMLPDSYTIDSEATYDSIALYLHYDNYYYNDTLQYNNIHVKRVTEAVKPDEDVFYNTSEVDYNTEDIGLLTYRPRPMEADTLEIKIDDDLGNEIFDNLQTKVITNSDEFKNYFKGITIQPGDSDNGSVIGFSTETTSCYMRLYYTIEEDTYLSQSYLDIPINKGTDYASFFNQISSVNSNEYIQSLTDQEEVISSSQSENKSFIQSGIGVATAISFPHIKTLFDIEGTGTILDATLNIHPEIASYNDNLTLRDTLNVYVLDQNNNVTEQLTYSDGSAVQAILNKENQEFNNIYYVLPFGTYVETLLNLETDDIQSFALLPNDFESSVDRMVLYGSTNNSYKIELNLIYTVYDEDEN</sequence>
<protein>
    <submittedName>
        <fullName evidence="1">DUF4270 family protein</fullName>
    </submittedName>
</protein>
<dbReference type="Pfam" id="PF14092">
    <property type="entry name" value="DUF4270"/>
    <property type="match status" value="1"/>
</dbReference>
<evidence type="ECO:0000313" key="1">
    <source>
        <dbReference type="EMBL" id="MCF8715287.1"/>
    </source>
</evidence>
<organism evidence="1 2">
    <name type="scientific">Joostella atrarenae</name>
    <dbReference type="NCBI Taxonomy" id="679257"/>
    <lineage>
        <taxon>Bacteria</taxon>
        <taxon>Pseudomonadati</taxon>
        <taxon>Bacteroidota</taxon>
        <taxon>Flavobacteriia</taxon>
        <taxon>Flavobacteriales</taxon>
        <taxon>Flavobacteriaceae</taxon>
        <taxon>Joostella</taxon>
    </lineage>
</organism>
<dbReference type="RefSeq" id="WP_236959251.1">
    <property type="nucleotide sequence ID" value="NZ_JAETXX010000006.1"/>
</dbReference>
<gene>
    <name evidence="1" type="ORF">JM658_10655</name>
</gene>
<dbReference type="Proteomes" id="UP000829517">
    <property type="component" value="Unassembled WGS sequence"/>
</dbReference>
<accession>A0ABS9J4D3</accession>
<evidence type="ECO:0000313" key="2">
    <source>
        <dbReference type="Proteomes" id="UP000829517"/>
    </source>
</evidence>
<keyword evidence="2" id="KW-1185">Reference proteome</keyword>
<comment type="caution">
    <text evidence="1">The sequence shown here is derived from an EMBL/GenBank/DDBJ whole genome shotgun (WGS) entry which is preliminary data.</text>
</comment>
<proteinExistence type="predicted"/>
<dbReference type="EMBL" id="JAETXX010000006">
    <property type="protein sequence ID" value="MCF8715287.1"/>
    <property type="molecule type" value="Genomic_DNA"/>
</dbReference>
<dbReference type="InterPro" id="IPR025366">
    <property type="entry name" value="DUF4270"/>
</dbReference>
<reference evidence="1 2" key="1">
    <citation type="submission" date="2021-01" db="EMBL/GenBank/DDBJ databases">
        <title>Genome sequencing of Joostella atrarenae M1-2 (= KCTC 23194).</title>
        <authorList>
            <person name="Zakaria M.R."/>
            <person name="Lam M.Q."/>
            <person name="Chong C.S."/>
        </authorList>
    </citation>
    <scope>NUCLEOTIDE SEQUENCE [LARGE SCALE GENOMIC DNA]</scope>
    <source>
        <strain evidence="1 2">M1-2</strain>
    </source>
</reference>
<name>A0ABS9J4D3_9FLAO</name>